<evidence type="ECO:0000256" key="1">
    <source>
        <dbReference type="SAM" id="Coils"/>
    </source>
</evidence>
<organism evidence="3 4">
    <name type="scientific">Coccomyxa subellipsoidea</name>
    <dbReference type="NCBI Taxonomy" id="248742"/>
    <lineage>
        <taxon>Eukaryota</taxon>
        <taxon>Viridiplantae</taxon>
        <taxon>Chlorophyta</taxon>
        <taxon>core chlorophytes</taxon>
        <taxon>Trebouxiophyceae</taxon>
        <taxon>Trebouxiophyceae incertae sedis</taxon>
        <taxon>Coccomyxaceae</taxon>
        <taxon>Coccomyxa</taxon>
    </lineage>
</organism>
<sequence>MEARLKELEQLKQEIAIASAAAEVGERKWLSERDRAQKADLKEAWLLRRQDRDALIAVWERLLTHLTGTETEEDAEEPLSEREANAKRVRVSMTASSSYSKAPAENSWTDPKLQKKLGPIMKHHRPISALGTPVVLIDESLARVAEDCDAIQPTERDCRFAETVSTRMSEAFDSEIERMEAMQQLLKDEYGLPFSVTVYMKE</sequence>
<dbReference type="EMBL" id="JALJOT010000006">
    <property type="protein sequence ID" value="KAK9909359.1"/>
    <property type="molecule type" value="Genomic_DNA"/>
</dbReference>
<proteinExistence type="predicted"/>
<accession>A0ABR2YQW8</accession>
<gene>
    <name evidence="3" type="ORF">WJX75_000999</name>
</gene>
<evidence type="ECO:0000313" key="3">
    <source>
        <dbReference type="EMBL" id="KAK9909359.1"/>
    </source>
</evidence>
<evidence type="ECO:0000313" key="4">
    <source>
        <dbReference type="Proteomes" id="UP001491310"/>
    </source>
</evidence>
<reference evidence="3 4" key="1">
    <citation type="journal article" date="2024" name="Nat. Commun.">
        <title>Phylogenomics reveals the evolutionary origins of lichenization in chlorophyte algae.</title>
        <authorList>
            <person name="Puginier C."/>
            <person name="Libourel C."/>
            <person name="Otte J."/>
            <person name="Skaloud P."/>
            <person name="Haon M."/>
            <person name="Grisel S."/>
            <person name="Petersen M."/>
            <person name="Berrin J.G."/>
            <person name="Delaux P.M."/>
            <person name="Dal Grande F."/>
            <person name="Keller J."/>
        </authorList>
    </citation>
    <scope>NUCLEOTIDE SEQUENCE [LARGE SCALE GENOMIC DNA]</scope>
    <source>
        <strain evidence="3 4">SAG 216-7</strain>
    </source>
</reference>
<feature type="region of interest" description="Disordered" evidence="2">
    <location>
        <begin position="69"/>
        <end position="110"/>
    </location>
</feature>
<comment type="caution">
    <text evidence="3">The sequence shown here is derived from an EMBL/GenBank/DDBJ whole genome shotgun (WGS) entry which is preliminary data.</text>
</comment>
<name>A0ABR2YQW8_9CHLO</name>
<keyword evidence="1" id="KW-0175">Coiled coil</keyword>
<keyword evidence="4" id="KW-1185">Reference proteome</keyword>
<dbReference type="Proteomes" id="UP001491310">
    <property type="component" value="Unassembled WGS sequence"/>
</dbReference>
<protein>
    <submittedName>
        <fullName evidence="3">Uncharacterized protein</fullName>
    </submittedName>
</protein>
<evidence type="ECO:0000256" key="2">
    <source>
        <dbReference type="SAM" id="MobiDB-lite"/>
    </source>
</evidence>
<feature type="coiled-coil region" evidence="1">
    <location>
        <begin position="1"/>
        <end position="28"/>
    </location>
</feature>